<proteinExistence type="predicted"/>
<dbReference type="OrthoDB" id="1363909at2"/>
<name>A0A0C5WCY5_9FLAO</name>
<reference evidence="1 2" key="1">
    <citation type="submission" date="2014-02" db="EMBL/GenBank/DDBJ databases">
        <authorList>
            <person name="Young C.-C."/>
            <person name="Hameed A."/>
            <person name="Huang H.-C."/>
            <person name="Shahina M."/>
        </authorList>
    </citation>
    <scope>NUCLEOTIDE SEQUENCE [LARGE SCALE GENOMIC DNA]</scope>
    <source>
        <strain evidence="1 2">CC-SAMT-1</strain>
    </source>
</reference>
<dbReference type="RefSeq" id="WP_044638596.1">
    <property type="nucleotide sequence ID" value="NZ_CP007202.1"/>
</dbReference>
<dbReference type="HOGENOM" id="CLU_2571979_0_0_10"/>
<dbReference type="KEGG" id="sze:AW14_09795"/>
<gene>
    <name evidence="1" type="ORF">AW14_09795</name>
</gene>
<evidence type="ECO:0000313" key="2">
    <source>
        <dbReference type="Proteomes" id="UP000032229"/>
    </source>
</evidence>
<protein>
    <submittedName>
        <fullName evidence="1">Uncharacterized protein</fullName>
    </submittedName>
</protein>
<dbReference type="EMBL" id="CP007202">
    <property type="protein sequence ID" value="AJR04918.1"/>
    <property type="molecule type" value="Genomic_DNA"/>
</dbReference>
<evidence type="ECO:0000313" key="1">
    <source>
        <dbReference type="EMBL" id="AJR04918.1"/>
    </source>
</evidence>
<dbReference type="AlphaFoldDB" id="A0A0C5WCY5"/>
<dbReference type="Proteomes" id="UP000032229">
    <property type="component" value="Chromosome"/>
</dbReference>
<keyword evidence="2" id="KW-1185">Reference proteome</keyword>
<accession>A0A0C5WCY5</accession>
<organism evidence="1 2">
    <name type="scientific">Siansivirga zeaxanthinifaciens CC-SAMT-1</name>
    <dbReference type="NCBI Taxonomy" id="1454006"/>
    <lineage>
        <taxon>Bacteria</taxon>
        <taxon>Pseudomonadati</taxon>
        <taxon>Bacteroidota</taxon>
        <taxon>Flavobacteriia</taxon>
        <taxon>Flavobacteriales</taxon>
        <taxon>Flavobacteriaceae</taxon>
        <taxon>Siansivirga</taxon>
    </lineage>
</organism>
<sequence>MYYNNTCRNKAHHARQTHNIKLQTEIANLPEKNISPVKTKIDSLSAPGIGNATLGTLAADGLKSLFTPIDNKPATKGELKK</sequence>